<evidence type="ECO:0008006" key="4">
    <source>
        <dbReference type="Google" id="ProtNLM"/>
    </source>
</evidence>
<dbReference type="Gene3D" id="2.60.40.10">
    <property type="entry name" value="Immunoglobulins"/>
    <property type="match status" value="1"/>
</dbReference>
<dbReference type="Proteomes" id="UP000095552">
    <property type="component" value="Unassembled WGS sequence"/>
</dbReference>
<dbReference type="OrthoDB" id="5381604at2"/>
<feature type="chain" id="PRO_5009185855" description="PKD domain-containing protein" evidence="1">
    <location>
        <begin position="22"/>
        <end position="298"/>
    </location>
</feature>
<dbReference type="InterPro" id="IPR013783">
    <property type="entry name" value="Ig-like_fold"/>
</dbReference>
<proteinExistence type="predicted"/>
<name>A0A1E5T0A7_9BACT</name>
<keyword evidence="1" id="KW-0732">Signal</keyword>
<sequence>MKNKILLGFLSLALVVGIAACDNGNADFSVVDIDPTVELGAMSGLVEGESFSITITLGDGAEGSSVSSLASATWNITDAGGAQVANGTLAPTGDNWTGTITANGLLEGDHTLTVTAVDSNGNSGTSSTTFSIVGAVPDITGSWTLAPLDGALRVGPTAGSFQWFSTPASDATGARACQFDDVWTFNNDGTFSIAMGGNTWLETWQPGGGNACGAPVAPYVDGSFNYSFDGATLTVNGQGAFIGLPKVTNTGELGNQLGATDYPASVTYEVFAVSDTDMELRVAFDNGGINWTFLLRKQ</sequence>
<reference evidence="2 3" key="1">
    <citation type="submission" date="2016-08" db="EMBL/GenBank/DDBJ databases">
        <title>Draft genome of Fabibacter sp. strain SK-8.</title>
        <authorList>
            <person name="Wong S.-K."/>
            <person name="Hamasaki K."/>
            <person name="Yoshizawa S."/>
        </authorList>
    </citation>
    <scope>NUCLEOTIDE SEQUENCE [LARGE SCALE GENOMIC DNA]</scope>
    <source>
        <strain evidence="2 3">SK-8</strain>
    </source>
</reference>
<organism evidence="2 3">
    <name type="scientific">Roseivirga misakiensis</name>
    <dbReference type="NCBI Taxonomy" id="1563681"/>
    <lineage>
        <taxon>Bacteria</taxon>
        <taxon>Pseudomonadati</taxon>
        <taxon>Bacteroidota</taxon>
        <taxon>Cytophagia</taxon>
        <taxon>Cytophagales</taxon>
        <taxon>Roseivirgaceae</taxon>
        <taxon>Roseivirga</taxon>
    </lineage>
</organism>
<dbReference type="STRING" id="1563681.BFP71_15320"/>
<dbReference type="EMBL" id="MDGQ01000005">
    <property type="protein sequence ID" value="OEK04810.1"/>
    <property type="molecule type" value="Genomic_DNA"/>
</dbReference>
<dbReference type="PROSITE" id="PS51257">
    <property type="entry name" value="PROKAR_LIPOPROTEIN"/>
    <property type="match status" value="1"/>
</dbReference>
<dbReference type="AlphaFoldDB" id="A0A1E5T0A7"/>
<gene>
    <name evidence="2" type="ORF">BFP71_15320</name>
</gene>
<keyword evidence="3" id="KW-1185">Reference proteome</keyword>
<accession>A0A1E5T0A7</accession>
<dbReference type="RefSeq" id="WP_069836315.1">
    <property type="nucleotide sequence ID" value="NZ_MDGQ01000005.1"/>
</dbReference>
<feature type="signal peptide" evidence="1">
    <location>
        <begin position="1"/>
        <end position="21"/>
    </location>
</feature>
<evidence type="ECO:0000256" key="1">
    <source>
        <dbReference type="SAM" id="SignalP"/>
    </source>
</evidence>
<evidence type="ECO:0000313" key="2">
    <source>
        <dbReference type="EMBL" id="OEK04810.1"/>
    </source>
</evidence>
<evidence type="ECO:0000313" key="3">
    <source>
        <dbReference type="Proteomes" id="UP000095552"/>
    </source>
</evidence>
<protein>
    <recommendedName>
        <fullName evidence="4">PKD domain-containing protein</fullName>
    </recommendedName>
</protein>
<comment type="caution">
    <text evidence="2">The sequence shown here is derived from an EMBL/GenBank/DDBJ whole genome shotgun (WGS) entry which is preliminary data.</text>
</comment>